<proteinExistence type="predicted"/>
<evidence type="ECO:0000313" key="1">
    <source>
        <dbReference type="EMBL" id="EKC33144.1"/>
    </source>
</evidence>
<dbReference type="AlphaFoldDB" id="K1QPU8"/>
<dbReference type="HOGENOM" id="CLU_1016534_0_0_1"/>
<protein>
    <recommendedName>
        <fullName evidence="2">Apolipoprotein L3</fullName>
    </recommendedName>
</protein>
<gene>
    <name evidence="1" type="ORF">CGI_10016463</name>
</gene>
<organism evidence="1">
    <name type="scientific">Magallana gigas</name>
    <name type="common">Pacific oyster</name>
    <name type="synonym">Crassostrea gigas</name>
    <dbReference type="NCBI Taxonomy" id="29159"/>
    <lineage>
        <taxon>Eukaryota</taxon>
        <taxon>Metazoa</taxon>
        <taxon>Spiralia</taxon>
        <taxon>Lophotrochozoa</taxon>
        <taxon>Mollusca</taxon>
        <taxon>Bivalvia</taxon>
        <taxon>Autobranchia</taxon>
        <taxon>Pteriomorphia</taxon>
        <taxon>Ostreida</taxon>
        <taxon>Ostreoidea</taxon>
        <taxon>Ostreidae</taxon>
        <taxon>Magallana</taxon>
    </lineage>
</organism>
<reference evidence="1" key="1">
    <citation type="journal article" date="2012" name="Nature">
        <title>The oyster genome reveals stress adaptation and complexity of shell formation.</title>
        <authorList>
            <person name="Zhang G."/>
            <person name="Fang X."/>
            <person name="Guo X."/>
            <person name="Li L."/>
            <person name="Luo R."/>
            <person name="Xu F."/>
            <person name="Yang P."/>
            <person name="Zhang L."/>
            <person name="Wang X."/>
            <person name="Qi H."/>
            <person name="Xiong Z."/>
            <person name="Que H."/>
            <person name="Xie Y."/>
            <person name="Holland P.W."/>
            <person name="Paps J."/>
            <person name="Zhu Y."/>
            <person name="Wu F."/>
            <person name="Chen Y."/>
            <person name="Wang J."/>
            <person name="Peng C."/>
            <person name="Meng J."/>
            <person name="Yang L."/>
            <person name="Liu J."/>
            <person name="Wen B."/>
            <person name="Zhang N."/>
            <person name="Huang Z."/>
            <person name="Zhu Q."/>
            <person name="Feng Y."/>
            <person name="Mount A."/>
            <person name="Hedgecock D."/>
            <person name="Xu Z."/>
            <person name="Liu Y."/>
            <person name="Domazet-Loso T."/>
            <person name="Du Y."/>
            <person name="Sun X."/>
            <person name="Zhang S."/>
            <person name="Liu B."/>
            <person name="Cheng P."/>
            <person name="Jiang X."/>
            <person name="Li J."/>
            <person name="Fan D."/>
            <person name="Wang W."/>
            <person name="Fu W."/>
            <person name="Wang T."/>
            <person name="Wang B."/>
            <person name="Zhang J."/>
            <person name="Peng Z."/>
            <person name="Li Y."/>
            <person name="Li N."/>
            <person name="Wang J."/>
            <person name="Chen M."/>
            <person name="He Y."/>
            <person name="Tan F."/>
            <person name="Song X."/>
            <person name="Zheng Q."/>
            <person name="Huang R."/>
            <person name="Yang H."/>
            <person name="Du X."/>
            <person name="Chen L."/>
            <person name="Yang M."/>
            <person name="Gaffney P.M."/>
            <person name="Wang S."/>
            <person name="Luo L."/>
            <person name="She Z."/>
            <person name="Ming Y."/>
            <person name="Huang W."/>
            <person name="Zhang S."/>
            <person name="Huang B."/>
            <person name="Zhang Y."/>
            <person name="Qu T."/>
            <person name="Ni P."/>
            <person name="Miao G."/>
            <person name="Wang J."/>
            <person name="Wang Q."/>
            <person name="Steinberg C.E."/>
            <person name="Wang H."/>
            <person name="Li N."/>
            <person name="Qian L."/>
            <person name="Zhang G."/>
            <person name="Li Y."/>
            <person name="Yang H."/>
            <person name="Liu X."/>
            <person name="Wang J."/>
            <person name="Yin Y."/>
            <person name="Wang J."/>
        </authorList>
    </citation>
    <scope>NUCLEOTIDE SEQUENCE [LARGE SCALE GENOMIC DNA]</scope>
    <source>
        <strain evidence="1">05x7-T-G4-1.051#20</strain>
    </source>
</reference>
<name>K1QPU8_MAGGI</name>
<dbReference type="InParanoid" id="K1QPU8"/>
<dbReference type="EMBL" id="JH818015">
    <property type="protein sequence ID" value="EKC33144.1"/>
    <property type="molecule type" value="Genomic_DNA"/>
</dbReference>
<evidence type="ECO:0008006" key="2">
    <source>
        <dbReference type="Google" id="ProtNLM"/>
    </source>
</evidence>
<accession>K1QPU8</accession>
<sequence length="274" mass="31225">MSVKLYNKHAIIMPNSQPYTKAKTFFETEFSPERKKVIEGFKMLNFEIQQEEKNHRIGSSVYSKVGLIGGTLIMLGVIGTPITAGISSSLSAFGFACAGASGGAAVLHDKIKKGIQRNKIDSLRSSLRNHEKTCKDMNQQLFAMVNSMEKKEKEHFYNAGPDKEMIFILKQFETILEHSDTMKKFKAKNGDIYVLMSVQQLLKDLPFEQPRDKDKFTAVTFVIDLKSLLEDPKSMADLQKSGKTKEEWLIENVLQRYQEEYDDINKVFKSPDFD</sequence>